<dbReference type="OrthoDB" id="9796330at2"/>
<dbReference type="InterPro" id="IPR005467">
    <property type="entry name" value="His_kinase_dom"/>
</dbReference>
<dbReference type="InterPro" id="IPR036890">
    <property type="entry name" value="HATPase_C_sf"/>
</dbReference>
<evidence type="ECO:0000256" key="6">
    <source>
        <dbReference type="ARBA" id="ARBA00022692"/>
    </source>
</evidence>
<feature type="domain" description="Histidine kinase" evidence="13">
    <location>
        <begin position="230"/>
        <end position="447"/>
    </location>
</feature>
<dbReference type="SMART" id="SM00387">
    <property type="entry name" value="HATPase_c"/>
    <property type="match status" value="1"/>
</dbReference>
<protein>
    <recommendedName>
        <fullName evidence="3">histidine kinase</fullName>
        <ecNumber evidence="3">2.7.13.3</ecNumber>
    </recommendedName>
</protein>
<organism evidence="15 16">
    <name type="scientific">Methylacidimicrobium cyclopophantes</name>
    <dbReference type="NCBI Taxonomy" id="1041766"/>
    <lineage>
        <taxon>Bacteria</taxon>
        <taxon>Pseudomonadati</taxon>
        <taxon>Verrucomicrobiota</taxon>
        <taxon>Methylacidimicrobium</taxon>
    </lineage>
</organism>
<dbReference type="PANTHER" id="PTHR45436:SF5">
    <property type="entry name" value="SENSOR HISTIDINE KINASE TRCS"/>
    <property type="match status" value="1"/>
</dbReference>
<keyword evidence="4" id="KW-0597">Phosphoprotein</keyword>
<dbReference type="Gene3D" id="3.30.565.10">
    <property type="entry name" value="Histidine kinase-like ATPase, C-terminal domain"/>
    <property type="match status" value="1"/>
</dbReference>
<comment type="subcellular location">
    <subcellularLocation>
        <location evidence="2">Membrane</location>
    </subcellularLocation>
</comment>
<keyword evidence="9" id="KW-0902">Two-component regulatory system</keyword>
<dbReference type="PROSITE" id="PS50885">
    <property type="entry name" value="HAMP"/>
    <property type="match status" value="1"/>
</dbReference>
<dbReference type="InterPro" id="IPR003660">
    <property type="entry name" value="HAMP_dom"/>
</dbReference>
<evidence type="ECO:0000256" key="12">
    <source>
        <dbReference type="SAM" id="Phobius"/>
    </source>
</evidence>
<sequence length="471" mass="51946">MLLKKLPLLWRVALLTGATVGVALGLVGAVADWTLSRKLVQETDLQMASDARELALALRKTGPLSGGGLPENLENEESSVWEIDHGGTVLYRAPFLQAQDRFTRDGFRCVSSRNRTFRVLVKTQDGYRLTLGRDMRELNAILQKAEIAYLLSFPLALAVAIWGGWFLSGYALRPVQAIAAAAEKIGPHALQGRVEIPTEDPDLARLAQILNAMWERLERAFAQEARLTADASHELRTPLTILRNELEEALAKSRSRQDPGEEVFLSLLEQVRRLTTITENLLFLSYADSGQLQLRFQPLDWSGMVEEVAEDARILAGPRGLAVATSIIPNQRVDGDGELLLRLLWNLVDNAVKYSTAGGSVWITLLEDGPWLALSVANTGPTIEAEDQNAIFQRFYRARSVRGTQAAGSGLGLSLCREIVLAHGGEIRYDSPAEHWNRFTVWLQKRPPDAPDRQPSRKSGDAASSPCPMAV</sequence>
<dbReference type="EC" id="2.7.13.3" evidence="3"/>
<dbReference type="PROSITE" id="PS50109">
    <property type="entry name" value="HIS_KIN"/>
    <property type="match status" value="1"/>
</dbReference>
<comment type="caution">
    <text evidence="15">The sequence shown here is derived from an EMBL/GenBank/DDBJ whole genome shotgun (WGS) entry which is preliminary data.</text>
</comment>
<evidence type="ECO:0000256" key="7">
    <source>
        <dbReference type="ARBA" id="ARBA00022777"/>
    </source>
</evidence>
<dbReference type="PANTHER" id="PTHR45436">
    <property type="entry name" value="SENSOR HISTIDINE KINASE YKOH"/>
    <property type="match status" value="1"/>
</dbReference>
<accession>A0A5E6M839</accession>
<dbReference type="GO" id="GO:0005886">
    <property type="term" value="C:plasma membrane"/>
    <property type="evidence" value="ECO:0007669"/>
    <property type="project" value="TreeGrafter"/>
</dbReference>
<dbReference type="CDD" id="cd00082">
    <property type="entry name" value="HisKA"/>
    <property type="match status" value="1"/>
</dbReference>
<dbReference type="SMART" id="SM00388">
    <property type="entry name" value="HisKA"/>
    <property type="match status" value="1"/>
</dbReference>
<evidence type="ECO:0000256" key="5">
    <source>
        <dbReference type="ARBA" id="ARBA00022679"/>
    </source>
</evidence>
<feature type="compositionally biased region" description="Basic and acidic residues" evidence="11">
    <location>
        <begin position="446"/>
        <end position="460"/>
    </location>
</feature>
<dbReference type="InterPro" id="IPR004358">
    <property type="entry name" value="Sig_transdc_His_kin-like_C"/>
</dbReference>
<evidence type="ECO:0000256" key="1">
    <source>
        <dbReference type="ARBA" id="ARBA00000085"/>
    </source>
</evidence>
<evidence type="ECO:0000256" key="10">
    <source>
        <dbReference type="ARBA" id="ARBA00023136"/>
    </source>
</evidence>
<evidence type="ECO:0000313" key="15">
    <source>
        <dbReference type="EMBL" id="VVM05407.1"/>
    </source>
</evidence>
<dbReference type="Proteomes" id="UP000381693">
    <property type="component" value="Unassembled WGS sequence"/>
</dbReference>
<dbReference type="CDD" id="cd00075">
    <property type="entry name" value="HATPase"/>
    <property type="match status" value="1"/>
</dbReference>
<comment type="catalytic activity">
    <reaction evidence="1">
        <text>ATP + protein L-histidine = ADP + protein N-phospho-L-histidine.</text>
        <dbReference type="EC" id="2.7.13.3"/>
    </reaction>
</comment>
<reference evidence="15" key="1">
    <citation type="submission" date="2019-09" db="EMBL/GenBank/DDBJ databases">
        <authorList>
            <person name="Cremers G."/>
        </authorList>
    </citation>
    <scope>NUCLEOTIDE SEQUENCE [LARGE SCALE GENOMIC DNA]</scope>
    <source>
        <strain evidence="15">3B</strain>
    </source>
</reference>
<feature type="region of interest" description="Disordered" evidence="11">
    <location>
        <begin position="446"/>
        <end position="471"/>
    </location>
</feature>
<evidence type="ECO:0000256" key="3">
    <source>
        <dbReference type="ARBA" id="ARBA00012438"/>
    </source>
</evidence>
<dbReference type="Pfam" id="PF00512">
    <property type="entry name" value="HisKA"/>
    <property type="match status" value="1"/>
</dbReference>
<dbReference type="InterPro" id="IPR003594">
    <property type="entry name" value="HATPase_dom"/>
</dbReference>
<keyword evidence="5 15" id="KW-0808">Transferase</keyword>
<dbReference type="InterPro" id="IPR036097">
    <property type="entry name" value="HisK_dim/P_sf"/>
</dbReference>
<dbReference type="InterPro" id="IPR050428">
    <property type="entry name" value="TCS_sensor_his_kinase"/>
</dbReference>
<keyword evidence="6 12" id="KW-0812">Transmembrane</keyword>
<evidence type="ECO:0000256" key="2">
    <source>
        <dbReference type="ARBA" id="ARBA00004370"/>
    </source>
</evidence>
<dbReference type="Gene3D" id="6.10.340.10">
    <property type="match status" value="1"/>
</dbReference>
<keyword evidence="7 15" id="KW-0418">Kinase</keyword>
<dbReference type="SUPFAM" id="SSF55874">
    <property type="entry name" value="ATPase domain of HSP90 chaperone/DNA topoisomerase II/histidine kinase"/>
    <property type="match status" value="1"/>
</dbReference>
<dbReference type="EMBL" id="CABFUZ020000087">
    <property type="protein sequence ID" value="VVM05407.1"/>
    <property type="molecule type" value="Genomic_DNA"/>
</dbReference>
<evidence type="ECO:0000313" key="16">
    <source>
        <dbReference type="Proteomes" id="UP000381693"/>
    </source>
</evidence>
<dbReference type="PRINTS" id="PR00344">
    <property type="entry name" value="BCTRLSENSOR"/>
</dbReference>
<dbReference type="AlphaFoldDB" id="A0A5E6M839"/>
<proteinExistence type="predicted"/>
<dbReference type="Gene3D" id="1.10.287.130">
    <property type="match status" value="1"/>
</dbReference>
<dbReference type="SMART" id="SM00304">
    <property type="entry name" value="HAMP"/>
    <property type="match status" value="1"/>
</dbReference>
<keyword evidence="8 12" id="KW-1133">Transmembrane helix</keyword>
<evidence type="ECO:0000259" key="14">
    <source>
        <dbReference type="PROSITE" id="PS50885"/>
    </source>
</evidence>
<evidence type="ECO:0000259" key="13">
    <source>
        <dbReference type="PROSITE" id="PS50109"/>
    </source>
</evidence>
<gene>
    <name evidence="15" type="primary">cusS/copS/silS</name>
    <name evidence="15" type="ORF">MAMC_00549</name>
</gene>
<feature type="domain" description="HAMP" evidence="14">
    <location>
        <begin position="169"/>
        <end position="222"/>
    </location>
</feature>
<feature type="transmembrane region" description="Helical" evidence="12">
    <location>
        <begin position="12"/>
        <end position="31"/>
    </location>
</feature>
<keyword evidence="10 12" id="KW-0472">Membrane</keyword>
<dbReference type="InterPro" id="IPR003661">
    <property type="entry name" value="HisK_dim/P_dom"/>
</dbReference>
<evidence type="ECO:0000256" key="8">
    <source>
        <dbReference type="ARBA" id="ARBA00022989"/>
    </source>
</evidence>
<evidence type="ECO:0000256" key="9">
    <source>
        <dbReference type="ARBA" id="ARBA00023012"/>
    </source>
</evidence>
<evidence type="ECO:0000256" key="11">
    <source>
        <dbReference type="SAM" id="MobiDB-lite"/>
    </source>
</evidence>
<dbReference type="Pfam" id="PF02518">
    <property type="entry name" value="HATPase_c"/>
    <property type="match status" value="1"/>
</dbReference>
<dbReference type="GO" id="GO:0000155">
    <property type="term" value="F:phosphorelay sensor kinase activity"/>
    <property type="evidence" value="ECO:0007669"/>
    <property type="project" value="InterPro"/>
</dbReference>
<feature type="transmembrane region" description="Helical" evidence="12">
    <location>
        <begin position="147"/>
        <end position="167"/>
    </location>
</feature>
<dbReference type="SUPFAM" id="SSF47384">
    <property type="entry name" value="Homodimeric domain of signal transducing histidine kinase"/>
    <property type="match status" value="1"/>
</dbReference>
<name>A0A5E6M839_9BACT</name>
<evidence type="ECO:0000256" key="4">
    <source>
        <dbReference type="ARBA" id="ARBA00022553"/>
    </source>
</evidence>
<dbReference type="CDD" id="cd06225">
    <property type="entry name" value="HAMP"/>
    <property type="match status" value="1"/>
</dbReference>
<keyword evidence="16" id="KW-1185">Reference proteome</keyword>